<dbReference type="EMBL" id="JAUJEA010000001">
    <property type="protein sequence ID" value="MDN5200415.1"/>
    <property type="molecule type" value="Genomic_DNA"/>
</dbReference>
<reference evidence="2" key="1">
    <citation type="submission" date="2023-06" db="EMBL/GenBank/DDBJ databases">
        <title>Genomic of Parafulvivirga corallium.</title>
        <authorList>
            <person name="Wang G."/>
        </authorList>
    </citation>
    <scope>NUCLEOTIDE SEQUENCE</scope>
    <source>
        <strain evidence="2">BMA10</strain>
    </source>
</reference>
<feature type="transmembrane region" description="Helical" evidence="1">
    <location>
        <begin position="99"/>
        <end position="116"/>
    </location>
</feature>
<keyword evidence="1" id="KW-1133">Transmembrane helix</keyword>
<evidence type="ECO:0000313" key="3">
    <source>
        <dbReference type="Proteomes" id="UP001172082"/>
    </source>
</evidence>
<dbReference type="Proteomes" id="UP001172082">
    <property type="component" value="Unassembled WGS sequence"/>
</dbReference>
<dbReference type="InterPro" id="IPR029377">
    <property type="entry name" value="TMEM220"/>
</dbReference>
<keyword evidence="1" id="KW-0472">Membrane</keyword>
<protein>
    <submittedName>
        <fullName evidence="2">Transmembrane 220 family protein</fullName>
    </submittedName>
</protein>
<comment type="caution">
    <text evidence="2">The sequence shown here is derived from an EMBL/GenBank/DDBJ whole genome shotgun (WGS) entry which is preliminary data.</text>
</comment>
<name>A0ABT8KLG2_9BACT</name>
<keyword evidence="3" id="KW-1185">Reference proteome</keyword>
<evidence type="ECO:0000313" key="2">
    <source>
        <dbReference type="EMBL" id="MDN5200415.1"/>
    </source>
</evidence>
<organism evidence="2 3">
    <name type="scientific">Splendidivirga corallicola</name>
    <dbReference type="NCBI Taxonomy" id="3051826"/>
    <lineage>
        <taxon>Bacteria</taxon>
        <taxon>Pseudomonadati</taxon>
        <taxon>Bacteroidota</taxon>
        <taxon>Cytophagia</taxon>
        <taxon>Cytophagales</taxon>
        <taxon>Splendidivirgaceae</taxon>
        <taxon>Splendidivirga</taxon>
    </lineage>
</organism>
<dbReference type="Pfam" id="PF15071">
    <property type="entry name" value="TMEM220"/>
    <property type="match status" value="1"/>
</dbReference>
<keyword evidence="1 2" id="KW-0812">Transmembrane</keyword>
<evidence type="ECO:0000256" key="1">
    <source>
        <dbReference type="SAM" id="Phobius"/>
    </source>
</evidence>
<proteinExistence type="predicted"/>
<dbReference type="RefSeq" id="WP_346750440.1">
    <property type="nucleotide sequence ID" value="NZ_JAUJEA010000001.1"/>
</dbReference>
<dbReference type="PANTHER" id="PTHR34262">
    <property type="entry name" value="TRANSMEMBRANE PROTEIN 220"/>
    <property type="match status" value="1"/>
</dbReference>
<feature type="transmembrane region" description="Helical" evidence="1">
    <location>
        <begin position="26"/>
        <end position="44"/>
    </location>
</feature>
<dbReference type="PANTHER" id="PTHR34262:SF1">
    <property type="entry name" value="TRANSMEMBRANE PROTEIN 220"/>
    <property type="match status" value="1"/>
</dbReference>
<gene>
    <name evidence="2" type="ORF">QQ008_03560</name>
</gene>
<accession>A0ABT8KLG2</accession>
<feature type="transmembrane region" description="Helical" evidence="1">
    <location>
        <begin position="51"/>
        <end position="68"/>
    </location>
</feature>
<sequence length="124" mass="13919">MKIANIILAVIFVLFAVVQLNDPDPLLWVAIYGLVALISAFAALKKFNTTVILISMALCLLGSVYYFPGLIELFQEHEVADLTRKMKADKPFIEESRESLGLLIAFLALAFHYYQAKRIKKRAG</sequence>